<accession>A0AAV7F0R1</accession>
<dbReference type="Pfam" id="PF22936">
    <property type="entry name" value="Pol_BBD"/>
    <property type="match status" value="1"/>
</dbReference>
<feature type="domain" description="Retrovirus-related Pol polyprotein from transposon TNT 1-94-like beta-barrel" evidence="3">
    <location>
        <begin position="527"/>
        <end position="602"/>
    </location>
</feature>
<dbReference type="Pfam" id="PF14223">
    <property type="entry name" value="Retrotran_gag_2"/>
    <property type="match status" value="1"/>
</dbReference>
<proteinExistence type="predicted"/>
<keyword evidence="5" id="KW-1185">Reference proteome</keyword>
<evidence type="ECO:0000256" key="2">
    <source>
        <dbReference type="SAM" id="MobiDB-lite"/>
    </source>
</evidence>
<feature type="coiled-coil region" evidence="1">
    <location>
        <begin position="352"/>
        <end position="418"/>
    </location>
</feature>
<dbReference type="AlphaFoldDB" id="A0AAV7F0R1"/>
<dbReference type="PANTHER" id="PTHR35317:SF35">
    <property type="entry name" value="DUF4219 DOMAIN-CONTAINING PROTEIN"/>
    <property type="match status" value="1"/>
</dbReference>
<keyword evidence="1" id="KW-0175">Coiled coil</keyword>
<sequence>MGSYLMEGASNTRPPLLDGSNYSYLKAKMQIYIKALDEKAWKTIEKGWCPPTKKIGEGANMKTVEKPHTEWTEEEERFSNCNSKALNAIFGGMLTTQFELMWMRDDESILEYEGKIRDIANQSAALGDKIPQNRLVRKVLRSLSSKFKIKRVAIEEYKVIDYMTLDELIGSLKTFEMNEEAEDSAENGKKESLALQSVSKGEAIQLADNCDVSISTLAELDEKVSLLAKGINKFIIKNRQNNARTGSTEVLAKKKVVSECPTYLRKQKSFSDGWSDDESSESDEDECNFVTFAAKLRQKLGSSSKSKNSLGATNSKEDTNDEDEEIIVEAIIQQWDGVLESTRILKEHLCVLEQENAGLKKQIDEMRKENQKPKDERKTLREKVLSLEKDNHNLQQEVAEKEKVILKLEEDLRRSQDILKKFDKGKQKLDDILIQGRRSCQKQGLGYSKIVYNKFRSRQNKSSRGLVCHYCGVYGHIRPHCYKLLKYWRWSGARMVSKPASKYVWIKKEISLYAAHTTRKTTSDRIWYFDSGCSRHMTGNAKNLTNIHRDDGGQVTFGDGAKGAVIGRGVLKVDGLPKLKNVLLVNGLKANLLSISQLCDHNMHVRFTKEGCIVEDDEKQSTLEGTRTGDNCYKLNVSLHSIVYISGYSRNSHAYRVFLKNANIVIETVNVEVADQTESLQMSDDEQEHVPLIQKEGTISIVTHTPECAPKDTGVSSTEIQESGTTKEKAPSIRM</sequence>
<dbReference type="PANTHER" id="PTHR35317">
    <property type="entry name" value="OS04G0629600 PROTEIN"/>
    <property type="match status" value="1"/>
</dbReference>
<comment type="caution">
    <text evidence="4">The sequence shown here is derived from an EMBL/GenBank/DDBJ whole genome shotgun (WGS) entry which is preliminary data.</text>
</comment>
<name>A0AAV7F0R1_ARIFI</name>
<gene>
    <name evidence="4" type="ORF">H6P81_006340</name>
</gene>
<organism evidence="4 5">
    <name type="scientific">Aristolochia fimbriata</name>
    <name type="common">White veined hardy Dutchman's pipe vine</name>
    <dbReference type="NCBI Taxonomy" id="158543"/>
    <lineage>
        <taxon>Eukaryota</taxon>
        <taxon>Viridiplantae</taxon>
        <taxon>Streptophyta</taxon>
        <taxon>Embryophyta</taxon>
        <taxon>Tracheophyta</taxon>
        <taxon>Spermatophyta</taxon>
        <taxon>Magnoliopsida</taxon>
        <taxon>Magnoliidae</taxon>
        <taxon>Piperales</taxon>
        <taxon>Aristolochiaceae</taxon>
        <taxon>Aristolochia</taxon>
    </lineage>
</organism>
<feature type="compositionally biased region" description="Basic and acidic residues" evidence="2">
    <location>
        <begin position="725"/>
        <end position="735"/>
    </location>
</feature>
<feature type="compositionally biased region" description="Polar residues" evidence="2">
    <location>
        <begin position="714"/>
        <end position="724"/>
    </location>
</feature>
<reference evidence="4 5" key="1">
    <citation type="submission" date="2021-07" db="EMBL/GenBank/DDBJ databases">
        <title>The Aristolochia fimbriata genome: insights into angiosperm evolution, floral development and chemical biosynthesis.</title>
        <authorList>
            <person name="Jiao Y."/>
        </authorList>
    </citation>
    <scope>NUCLEOTIDE SEQUENCE [LARGE SCALE GENOMIC DNA]</scope>
    <source>
        <strain evidence="4">IBCAS-2021</strain>
        <tissue evidence="4">Leaf</tissue>
    </source>
</reference>
<protein>
    <recommendedName>
        <fullName evidence="3">Retrovirus-related Pol polyprotein from transposon TNT 1-94-like beta-barrel domain-containing protein</fullName>
    </recommendedName>
</protein>
<dbReference type="EMBL" id="JAINDJ010000003">
    <property type="protein sequence ID" value="KAG9453436.1"/>
    <property type="molecule type" value="Genomic_DNA"/>
</dbReference>
<dbReference type="Proteomes" id="UP000825729">
    <property type="component" value="Unassembled WGS sequence"/>
</dbReference>
<evidence type="ECO:0000313" key="4">
    <source>
        <dbReference type="EMBL" id="KAG9453436.1"/>
    </source>
</evidence>
<evidence type="ECO:0000259" key="3">
    <source>
        <dbReference type="Pfam" id="PF22936"/>
    </source>
</evidence>
<evidence type="ECO:0000313" key="5">
    <source>
        <dbReference type="Proteomes" id="UP000825729"/>
    </source>
</evidence>
<feature type="region of interest" description="Disordered" evidence="2">
    <location>
        <begin position="706"/>
        <end position="735"/>
    </location>
</feature>
<dbReference type="InterPro" id="IPR054722">
    <property type="entry name" value="PolX-like_BBD"/>
</dbReference>
<evidence type="ECO:0000256" key="1">
    <source>
        <dbReference type="SAM" id="Coils"/>
    </source>
</evidence>